<dbReference type="EC" id="2.1.1.193" evidence="3"/>
<gene>
    <name evidence="13" type="ORF">UFOPK1826_01388</name>
</gene>
<evidence type="ECO:0000259" key="11">
    <source>
        <dbReference type="Pfam" id="PF04452"/>
    </source>
</evidence>
<dbReference type="Pfam" id="PF20260">
    <property type="entry name" value="PUA_4"/>
    <property type="match status" value="1"/>
</dbReference>
<sequence>MIPELRDSTAHVFVDAIDAPVLDEIDAHHLLRVLRVKPSDTVTVSDGKGKWFSSVLNSDATIEATSEVLTTAAPSWPLTVAFSLVKGDRPEWTVQKLTEIGVDEIVVLAPTVRSVVRWDHDRSNKNIERLRRVAREAAMQSRRTWLPNVHGVIEMSTIANLYIADPTGVCLDASHRTIAVGPEGGFAPQETETCAGLVSLGETVLRAETAAVSAAVLMSDYRRKRN</sequence>
<organism evidence="13">
    <name type="scientific">freshwater metagenome</name>
    <dbReference type="NCBI Taxonomy" id="449393"/>
    <lineage>
        <taxon>unclassified sequences</taxon>
        <taxon>metagenomes</taxon>
        <taxon>ecological metagenomes</taxon>
    </lineage>
</organism>
<dbReference type="EMBL" id="CAEZUN010000221">
    <property type="protein sequence ID" value="CAB4612970.1"/>
    <property type="molecule type" value="Genomic_DNA"/>
</dbReference>
<feature type="domain" description="Ribosomal RNA small subunit methyltransferase E PUA-like" evidence="12">
    <location>
        <begin position="26"/>
        <end position="56"/>
    </location>
</feature>
<evidence type="ECO:0000313" key="13">
    <source>
        <dbReference type="EMBL" id="CAB4612970.1"/>
    </source>
</evidence>
<dbReference type="InterPro" id="IPR046886">
    <property type="entry name" value="RsmE_MTase_dom"/>
</dbReference>
<evidence type="ECO:0000256" key="1">
    <source>
        <dbReference type="ARBA" id="ARBA00004496"/>
    </source>
</evidence>
<dbReference type="GO" id="GO:0070042">
    <property type="term" value="F:rRNA (uridine-N3-)-methyltransferase activity"/>
    <property type="evidence" value="ECO:0007669"/>
    <property type="project" value="TreeGrafter"/>
</dbReference>
<comment type="subcellular location">
    <subcellularLocation>
        <location evidence="1">Cytoplasm</location>
    </subcellularLocation>
</comment>
<dbReference type="InterPro" id="IPR015947">
    <property type="entry name" value="PUA-like_sf"/>
</dbReference>
<evidence type="ECO:0000256" key="7">
    <source>
        <dbReference type="ARBA" id="ARBA00022679"/>
    </source>
</evidence>
<accession>A0A6J6HIL9</accession>
<dbReference type="InterPro" id="IPR029028">
    <property type="entry name" value="Alpha/beta_knot_MTases"/>
</dbReference>
<keyword evidence="6" id="KW-0489">Methyltransferase</keyword>
<dbReference type="Gene3D" id="3.40.1280.10">
    <property type="match status" value="1"/>
</dbReference>
<dbReference type="CDD" id="cd18084">
    <property type="entry name" value="RsmE-like"/>
    <property type="match status" value="1"/>
</dbReference>
<evidence type="ECO:0000256" key="10">
    <source>
        <dbReference type="ARBA" id="ARBA00047944"/>
    </source>
</evidence>
<evidence type="ECO:0000259" key="12">
    <source>
        <dbReference type="Pfam" id="PF20260"/>
    </source>
</evidence>
<feature type="domain" description="Ribosomal RNA small subunit methyltransferase E methyltransferase" evidence="11">
    <location>
        <begin position="77"/>
        <end position="218"/>
    </location>
</feature>
<comment type="catalytic activity">
    <reaction evidence="10">
        <text>uridine(1498) in 16S rRNA + S-adenosyl-L-methionine = N(3)-methyluridine(1498) in 16S rRNA + S-adenosyl-L-homocysteine + H(+)</text>
        <dbReference type="Rhea" id="RHEA:42920"/>
        <dbReference type="Rhea" id="RHEA-COMP:10283"/>
        <dbReference type="Rhea" id="RHEA-COMP:10284"/>
        <dbReference type="ChEBI" id="CHEBI:15378"/>
        <dbReference type="ChEBI" id="CHEBI:57856"/>
        <dbReference type="ChEBI" id="CHEBI:59789"/>
        <dbReference type="ChEBI" id="CHEBI:65315"/>
        <dbReference type="ChEBI" id="CHEBI:74502"/>
        <dbReference type="EC" id="2.1.1.193"/>
    </reaction>
</comment>
<evidence type="ECO:0000256" key="5">
    <source>
        <dbReference type="ARBA" id="ARBA00022552"/>
    </source>
</evidence>
<dbReference type="Pfam" id="PF04452">
    <property type="entry name" value="Methyltrans_RNA"/>
    <property type="match status" value="1"/>
</dbReference>
<comment type="similarity">
    <text evidence="2">Belongs to the RNA methyltransferase RsmE family.</text>
</comment>
<dbReference type="AlphaFoldDB" id="A0A6J6HIL9"/>
<protein>
    <recommendedName>
        <fullName evidence="3">16S rRNA (uracil(1498)-N(3))-methyltransferase</fullName>
        <ecNumber evidence="3">2.1.1.193</ecNumber>
    </recommendedName>
</protein>
<dbReference type="PANTHER" id="PTHR30027">
    <property type="entry name" value="RIBOSOMAL RNA SMALL SUBUNIT METHYLTRANSFERASE E"/>
    <property type="match status" value="1"/>
</dbReference>
<evidence type="ECO:0000256" key="8">
    <source>
        <dbReference type="ARBA" id="ARBA00022691"/>
    </source>
</evidence>
<name>A0A6J6HIL9_9ZZZZ</name>
<evidence type="ECO:0000256" key="2">
    <source>
        <dbReference type="ARBA" id="ARBA00005528"/>
    </source>
</evidence>
<dbReference type="GO" id="GO:0070475">
    <property type="term" value="P:rRNA base methylation"/>
    <property type="evidence" value="ECO:0007669"/>
    <property type="project" value="TreeGrafter"/>
</dbReference>
<keyword evidence="8" id="KW-0949">S-adenosyl-L-methionine</keyword>
<comment type="function">
    <text evidence="9">Specifically methylates the N3 position of the uracil ring of uridine 1498 (m3U1498) in 16S rRNA. Acts on the fully assembled 30S ribosomal subunit.</text>
</comment>
<evidence type="ECO:0000256" key="6">
    <source>
        <dbReference type="ARBA" id="ARBA00022603"/>
    </source>
</evidence>
<keyword evidence="7" id="KW-0808">Transferase</keyword>
<dbReference type="SUPFAM" id="SSF88697">
    <property type="entry name" value="PUA domain-like"/>
    <property type="match status" value="1"/>
</dbReference>
<dbReference type="InterPro" id="IPR006700">
    <property type="entry name" value="RsmE"/>
</dbReference>
<dbReference type="InterPro" id="IPR029026">
    <property type="entry name" value="tRNA_m1G_MTases_N"/>
</dbReference>
<reference evidence="13" key="1">
    <citation type="submission" date="2020-05" db="EMBL/GenBank/DDBJ databases">
        <authorList>
            <person name="Chiriac C."/>
            <person name="Salcher M."/>
            <person name="Ghai R."/>
            <person name="Kavagutti S V."/>
        </authorList>
    </citation>
    <scope>NUCLEOTIDE SEQUENCE</scope>
</reference>
<keyword evidence="5" id="KW-0698">rRNA processing</keyword>
<dbReference type="PANTHER" id="PTHR30027:SF3">
    <property type="entry name" value="16S RRNA (URACIL(1498)-N(3))-METHYLTRANSFERASE"/>
    <property type="match status" value="1"/>
</dbReference>
<dbReference type="SUPFAM" id="SSF75217">
    <property type="entry name" value="alpha/beta knot"/>
    <property type="match status" value="1"/>
</dbReference>
<dbReference type="PIRSF" id="PIRSF015601">
    <property type="entry name" value="MTase_slr0722"/>
    <property type="match status" value="1"/>
</dbReference>
<evidence type="ECO:0000256" key="3">
    <source>
        <dbReference type="ARBA" id="ARBA00012328"/>
    </source>
</evidence>
<proteinExistence type="inferred from homology"/>
<evidence type="ECO:0000256" key="9">
    <source>
        <dbReference type="ARBA" id="ARBA00025699"/>
    </source>
</evidence>
<dbReference type="GO" id="GO:0005737">
    <property type="term" value="C:cytoplasm"/>
    <property type="evidence" value="ECO:0007669"/>
    <property type="project" value="UniProtKB-SubCell"/>
</dbReference>
<evidence type="ECO:0000256" key="4">
    <source>
        <dbReference type="ARBA" id="ARBA00022490"/>
    </source>
</evidence>
<keyword evidence="4" id="KW-0963">Cytoplasm</keyword>
<dbReference type="NCBIfam" id="TIGR00046">
    <property type="entry name" value="RsmE family RNA methyltransferase"/>
    <property type="match status" value="1"/>
</dbReference>
<dbReference type="InterPro" id="IPR046887">
    <property type="entry name" value="RsmE_PUA-like"/>
</dbReference>